<gene>
    <name evidence="12" type="ORF">H7C18_02485</name>
</gene>
<evidence type="ECO:0000256" key="7">
    <source>
        <dbReference type="ARBA" id="ARBA00034301"/>
    </source>
</evidence>
<keyword evidence="3 10" id="KW-0812">Transmembrane</keyword>
<dbReference type="InterPro" id="IPR001279">
    <property type="entry name" value="Metallo-B-lactamas"/>
</dbReference>
<feature type="compositionally biased region" description="Low complexity" evidence="9">
    <location>
        <begin position="570"/>
        <end position="580"/>
    </location>
</feature>
<feature type="transmembrane region" description="Helical" evidence="10">
    <location>
        <begin position="413"/>
        <end position="432"/>
    </location>
</feature>
<comment type="function">
    <text evidence="7">Counteracts the endogenous Pycsar antiviral defense system. Phosphodiesterase that enables metal-dependent hydrolysis of host cyclic nucleotide Pycsar defense signals such as cCMP and cUMP.</text>
</comment>
<dbReference type="InterPro" id="IPR004477">
    <property type="entry name" value="ComEC_N"/>
</dbReference>
<dbReference type="Pfam" id="PF03772">
    <property type="entry name" value="Competence"/>
    <property type="match status" value="1"/>
</dbReference>
<dbReference type="Pfam" id="PF13567">
    <property type="entry name" value="DUF4131"/>
    <property type="match status" value="1"/>
</dbReference>
<feature type="transmembrane region" description="Helical" evidence="10">
    <location>
        <begin position="382"/>
        <end position="401"/>
    </location>
</feature>
<feature type="transmembrane region" description="Helical" evidence="10">
    <location>
        <begin position="325"/>
        <end position="346"/>
    </location>
</feature>
<dbReference type="EMBL" id="JACJVO010000002">
    <property type="protein sequence ID" value="MBB6729761.1"/>
    <property type="molecule type" value="Genomic_DNA"/>
</dbReference>
<reference evidence="12 13" key="1">
    <citation type="submission" date="2020-08" db="EMBL/GenBank/DDBJ databases">
        <title>Cohnella phylogeny.</title>
        <authorList>
            <person name="Dunlap C."/>
        </authorList>
    </citation>
    <scope>NUCLEOTIDE SEQUENCE [LARGE SCALE GENOMIC DNA]</scope>
    <source>
        <strain evidence="12 13">CBP 2801</strain>
    </source>
</reference>
<feature type="transmembrane region" description="Helical" evidence="10">
    <location>
        <begin position="594"/>
        <end position="613"/>
    </location>
</feature>
<feature type="transmembrane region" description="Helical" evidence="10">
    <location>
        <begin position="507"/>
        <end position="524"/>
    </location>
</feature>
<evidence type="ECO:0000256" key="2">
    <source>
        <dbReference type="ARBA" id="ARBA00022475"/>
    </source>
</evidence>
<comment type="subcellular location">
    <subcellularLocation>
        <location evidence="1">Cell membrane</location>
        <topology evidence="1">Multi-pass membrane protein</topology>
    </subcellularLocation>
</comment>
<comment type="catalytic activity">
    <reaction evidence="6">
        <text>3',5'-cyclic CMP + H2O = CMP + H(+)</text>
        <dbReference type="Rhea" id="RHEA:72675"/>
        <dbReference type="ChEBI" id="CHEBI:15377"/>
        <dbReference type="ChEBI" id="CHEBI:15378"/>
        <dbReference type="ChEBI" id="CHEBI:58003"/>
        <dbReference type="ChEBI" id="CHEBI:60377"/>
    </reaction>
    <physiologicalReaction direction="left-to-right" evidence="6">
        <dbReference type="Rhea" id="RHEA:72676"/>
    </physiologicalReaction>
</comment>
<accession>A0A7X0SH51</accession>
<protein>
    <submittedName>
        <fullName evidence="12">ComEC/Rec2 family competence protein</fullName>
    </submittedName>
</protein>
<dbReference type="Gene3D" id="3.60.15.10">
    <property type="entry name" value="Ribonuclease Z/Hydroxyacylglutathione hydrolase-like"/>
    <property type="match status" value="1"/>
</dbReference>
<name>A0A7X0SH51_9BACL</name>
<dbReference type="InterPro" id="IPR025405">
    <property type="entry name" value="DUF4131"/>
</dbReference>
<keyword evidence="13" id="KW-1185">Reference proteome</keyword>
<dbReference type="CDD" id="cd07731">
    <property type="entry name" value="ComA-like_MBL-fold"/>
    <property type="match status" value="1"/>
</dbReference>
<feature type="region of interest" description="Disordered" evidence="9">
    <location>
        <begin position="121"/>
        <end position="144"/>
    </location>
</feature>
<evidence type="ECO:0000256" key="3">
    <source>
        <dbReference type="ARBA" id="ARBA00022692"/>
    </source>
</evidence>
<evidence type="ECO:0000256" key="8">
    <source>
        <dbReference type="ARBA" id="ARBA00048505"/>
    </source>
</evidence>
<keyword evidence="5 10" id="KW-0472">Membrane</keyword>
<dbReference type="InterPro" id="IPR052159">
    <property type="entry name" value="Competence_DNA_uptake"/>
</dbReference>
<comment type="catalytic activity">
    <reaction evidence="8">
        <text>3',5'-cyclic UMP + H2O = UMP + H(+)</text>
        <dbReference type="Rhea" id="RHEA:70575"/>
        <dbReference type="ChEBI" id="CHEBI:15377"/>
        <dbReference type="ChEBI" id="CHEBI:15378"/>
        <dbReference type="ChEBI" id="CHEBI:57865"/>
        <dbReference type="ChEBI" id="CHEBI:184387"/>
    </reaction>
    <physiologicalReaction direction="left-to-right" evidence="8">
        <dbReference type="Rhea" id="RHEA:70576"/>
    </physiologicalReaction>
</comment>
<dbReference type="SMART" id="SM00849">
    <property type="entry name" value="Lactamase_B"/>
    <property type="match status" value="1"/>
</dbReference>
<dbReference type="InterPro" id="IPR035681">
    <property type="entry name" value="ComA-like_MBL"/>
</dbReference>
<evidence type="ECO:0000256" key="4">
    <source>
        <dbReference type="ARBA" id="ARBA00022989"/>
    </source>
</evidence>
<sequence length="909" mass="98851">MKRRPLVAFVVCWTLGDALIGLRHGLPGIAAVAGALVLLLGCARLANMPRQAALACGLALVLAAGQRLWVDEHNVSQIDRLLGEDPDGASVQVNGEIASPVSIDGDTVTFKLRANGMAAGNGESSLSAGQAREAESEAGPPAEESAFSLKETVLVRIRLAAKDELKTAARWKRGDAVRVSGELQRPAVAGNFGGFDYREYLQKQRIHWSVSAKGAASVDVVRDRAPWPVVPLRMADELRSRIAALMDTIYDEPDAGYMKGLVAGIQDDVDPDQYASFSRLGLTHVLAISGLHVAVVIFILLRLGALLRLTRERSLELTIAALPAYMLLTGASPSAIRACLMGMLALYMARRNRLKDGLHLLVASALAMLVWNPLVIEDVSFQLSFIVTAGLILFVPAVSAALPLRRPGLRSSLAVAVTAQAVSFPVSVYYFHQFHLLSLLANLALVPFISAVVMPLGMASVVLAACWHPLGAIAAQAASWCNWLTDSAIAVLGSVPGMQTYWPQPSLIWVLFTYALLFAAAAWLQSRQAERTRRSTLEERLRQAEAPGFDPRERAARVAAYARQASAAADESTVPLLENPLPEPPPERRSRRRLPLAGGTLALAGLVWLLWGVQPAWLDRDAKVMFLDVGQGDSILVRTGEGKYGLIDTGGTLTFRKKSDEWRDKRDPYEVGKKTVVPLLKQRGVRSLDWLVLTHLDQDHIGGAAAVLADIPVKRILFNGSIKPDGVVDRLFQMADERGIPMYAAEEGLSWSWGRSARLTALYPQGEETGGAIPVVKEQNDRSVVLLLALYGRTFLLPGDLEAPGERRILRDPVAASLPAYVDVLKTGHHGSRTSTSEDWLRRWNPAQAVISVGRNNTYGHPNEEVLDRLNADGIPYFRTDENGEIQYRVSPSGRLERREMKASAPPSL</sequence>
<dbReference type="Proteomes" id="UP000564644">
    <property type="component" value="Unassembled WGS sequence"/>
</dbReference>
<keyword evidence="4 10" id="KW-1133">Transmembrane helix</keyword>
<dbReference type="Pfam" id="PF00753">
    <property type="entry name" value="Lactamase_B"/>
    <property type="match status" value="1"/>
</dbReference>
<dbReference type="AlphaFoldDB" id="A0A7X0SH51"/>
<dbReference type="PANTHER" id="PTHR30619">
    <property type="entry name" value="DNA INTERNALIZATION/COMPETENCE PROTEIN COMEC/REC2"/>
    <property type="match status" value="1"/>
</dbReference>
<evidence type="ECO:0000313" key="13">
    <source>
        <dbReference type="Proteomes" id="UP000564644"/>
    </source>
</evidence>
<proteinExistence type="predicted"/>
<keyword evidence="2" id="KW-1003">Cell membrane</keyword>
<comment type="caution">
    <text evidence="12">The sequence shown here is derived from an EMBL/GenBank/DDBJ whole genome shotgun (WGS) entry which is preliminary data.</text>
</comment>
<feature type="transmembrane region" description="Helical" evidence="10">
    <location>
        <begin position="358"/>
        <end position="376"/>
    </location>
</feature>
<evidence type="ECO:0000313" key="12">
    <source>
        <dbReference type="EMBL" id="MBB6729761.1"/>
    </source>
</evidence>
<organism evidence="12 13">
    <name type="scientific">Cohnella zeiphila</name>
    <dbReference type="NCBI Taxonomy" id="2761120"/>
    <lineage>
        <taxon>Bacteria</taxon>
        <taxon>Bacillati</taxon>
        <taxon>Bacillota</taxon>
        <taxon>Bacilli</taxon>
        <taxon>Bacillales</taxon>
        <taxon>Paenibacillaceae</taxon>
        <taxon>Cohnella</taxon>
    </lineage>
</organism>
<dbReference type="InterPro" id="IPR036866">
    <property type="entry name" value="RibonucZ/Hydroxyglut_hydro"/>
</dbReference>
<dbReference type="NCBIfam" id="TIGR00360">
    <property type="entry name" value="ComEC_N-term"/>
    <property type="match status" value="1"/>
</dbReference>
<dbReference type="SUPFAM" id="SSF56281">
    <property type="entry name" value="Metallo-hydrolase/oxidoreductase"/>
    <property type="match status" value="1"/>
</dbReference>
<feature type="region of interest" description="Disordered" evidence="9">
    <location>
        <begin position="570"/>
        <end position="593"/>
    </location>
</feature>
<feature type="transmembrane region" description="Helical" evidence="10">
    <location>
        <begin position="285"/>
        <end position="305"/>
    </location>
</feature>
<feature type="transmembrane region" description="Helical" evidence="10">
    <location>
        <begin position="444"/>
        <end position="465"/>
    </location>
</feature>
<feature type="domain" description="Metallo-beta-lactamase" evidence="11">
    <location>
        <begin position="631"/>
        <end position="855"/>
    </location>
</feature>
<evidence type="ECO:0000256" key="9">
    <source>
        <dbReference type="SAM" id="MobiDB-lite"/>
    </source>
</evidence>
<evidence type="ECO:0000256" key="5">
    <source>
        <dbReference type="ARBA" id="ARBA00023136"/>
    </source>
</evidence>
<feature type="transmembrane region" description="Helical" evidence="10">
    <location>
        <begin position="28"/>
        <end position="46"/>
    </location>
</feature>
<dbReference type="PANTHER" id="PTHR30619:SF1">
    <property type="entry name" value="RECOMBINATION PROTEIN 2"/>
    <property type="match status" value="1"/>
</dbReference>
<evidence type="ECO:0000256" key="6">
    <source>
        <dbReference type="ARBA" id="ARBA00034221"/>
    </source>
</evidence>
<evidence type="ECO:0000259" key="11">
    <source>
        <dbReference type="SMART" id="SM00849"/>
    </source>
</evidence>
<evidence type="ECO:0000256" key="1">
    <source>
        <dbReference type="ARBA" id="ARBA00004651"/>
    </source>
</evidence>
<dbReference type="GO" id="GO:0005886">
    <property type="term" value="C:plasma membrane"/>
    <property type="evidence" value="ECO:0007669"/>
    <property type="project" value="UniProtKB-SubCell"/>
</dbReference>
<feature type="transmembrane region" description="Helical" evidence="10">
    <location>
        <begin position="477"/>
        <end position="495"/>
    </location>
</feature>
<dbReference type="RefSeq" id="WP_185127422.1">
    <property type="nucleotide sequence ID" value="NZ_JACJVO010000002.1"/>
</dbReference>
<evidence type="ECO:0000256" key="10">
    <source>
        <dbReference type="SAM" id="Phobius"/>
    </source>
</evidence>